<name>A0A7I7YCI7_9MYCO</name>
<keyword evidence="2" id="KW-1133">Transmembrane helix</keyword>
<feature type="transmembrane region" description="Helical" evidence="2">
    <location>
        <begin position="7"/>
        <end position="25"/>
    </location>
</feature>
<protein>
    <submittedName>
        <fullName evidence="3">Uncharacterized protein</fullName>
    </submittedName>
</protein>
<evidence type="ECO:0000313" key="3">
    <source>
        <dbReference type="EMBL" id="BBZ38792.1"/>
    </source>
</evidence>
<keyword evidence="4" id="KW-1185">Reference proteome</keyword>
<dbReference type="EMBL" id="AP022613">
    <property type="protein sequence ID" value="BBZ38792.1"/>
    <property type="molecule type" value="Genomic_DNA"/>
</dbReference>
<proteinExistence type="predicted"/>
<evidence type="ECO:0000256" key="2">
    <source>
        <dbReference type="SAM" id="Phobius"/>
    </source>
</evidence>
<dbReference type="Proteomes" id="UP000467385">
    <property type="component" value="Chromosome"/>
</dbReference>
<evidence type="ECO:0000256" key="1">
    <source>
        <dbReference type="SAM" id="MobiDB-lite"/>
    </source>
</evidence>
<dbReference type="PROSITE" id="PS51257">
    <property type="entry name" value="PROKAR_LIPOPROTEIN"/>
    <property type="match status" value="1"/>
</dbReference>
<accession>A0A7I7YCI7</accession>
<keyword evidence="2" id="KW-0472">Membrane</keyword>
<reference evidence="3 4" key="1">
    <citation type="journal article" date="2019" name="Emerg. Microbes Infect.">
        <title>Comprehensive subspecies identification of 175 nontuberculous mycobacteria species based on 7547 genomic profiles.</title>
        <authorList>
            <person name="Matsumoto Y."/>
            <person name="Kinjo T."/>
            <person name="Motooka D."/>
            <person name="Nabeya D."/>
            <person name="Jung N."/>
            <person name="Uechi K."/>
            <person name="Horii T."/>
            <person name="Iida T."/>
            <person name="Fujita J."/>
            <person name="Nakamura S."/>
        </authorList>
    </citation>
    <scope>NUCLEOTIDE SEQUENCE [LARGE SCALE GENOMIC DNA]</scope>
    <source>
        <strain evidence="3 4">JCM 14738</strain>
    </source>
</reference>
<dbReference type="AlphaFoldDB" id="A0A7I7YCI7"/>
<dbReference type="RefSeq" id="WP_142308678.1">
    <property type="nucleotide sequence ID" value="NZ_JACKSP010000019.1"/>
</dbReference>
<keyword evidence="2" id="KW-0812">Transmembrane</keyword>
<organism evidence="3 4">
    <name type="scientific">Mycobacterium conspicuum</name>
    <dbReference type="NCBI Taxonomy" id="44010"/>
    <lineage>
        <taxon>Bacteria</taxon>
        <taxon>Bacillati</taxon>
        <taxon>Actinomycetota</taxon>
        <taxon>Actinomycetes</taxon>
        <taxon>Mycobacteriales</taxon>
        <taxon>Mycobacteriaceae</taxon>
        <taxon>Mycobacterium</taxon>
    </lineage>
</organism>
<feature type="transmembrane region" description="Helical" evidence="2">
    <location>
        <begin position="31"/>
        <end position="48"/>
    </location>
</feature>
<feature type="region of interest" description="Disordered" evidence="1">
    <location>
        <begin position="53"/>
        <end position="102"/>
    </location>
</feature>
<gene>
    <name evidence="3" type="ORF">MCNS_18550</name>
</gene>
<sequence>MRVVIGAVFTAIMGCVFTLMTAAIFVIQHLFASLMLASLAAAALVATVRRRQTRRSQPGLGYPAAMTGPQLPPVSRSAAPEMSSAVSRRRCLPSLPPGRCLP</sequence>
<evidence type="ECO:0000313" key="4">
    <source>
        <dbReference type="Proteomes" id="UP000467385"/>
    </source>
</evidence>